<evidence type="ECO:0000313" key="1">
    <source>
        <dbReference type="EMBL" id="GBM18206.1"/>
    </source>
</evidence>
<name>A0A4Y2DQA6_ARAVE</name>
<dbReference type="EMBL" id="BGPR01000399">
    <property type="protein sequence ID" value="GBM18206.1"/>
    <property type="molecule type" value="Genomic_DNA"/>
</dbReference>
<comment type="caution">
    <text evidence="1">The sequence shown here is derived from an EMBL/GenBank/DDBJ whole genome shotgun (WGS) entry which is preliminary data.</text>
</comment>
<dbReference type="AlphaFoldDB" id="A0A4Y2DQA6"/>
<dbReference type="Proteomes" id="UP000499080">
    <property type="component" value="Unassembled WGS sequence"/>
</dbReference>
<reference evidence="1 2" key="1">
    <citation type="journal article" date="2019" name="Sci. Rep.">
        <title>Orb-weaving spider Araneus ventricosus genome elucidates the spidroin gene catalogue.</title>
        <authorList>
            <person name="Kono N."/>
            <person name="Nakamura H."/>
            <person name="Ohtoshi R."/>
            <person name="Moran D.A.P."/>
            <person name="Shinohara A."/>
            <person name="Yoshida Y."/>
            <person name="Fujiwara M."/>
            <person name="Mori M."/>
            <person name="Tomita M."/>
            <person name="Arakawa K."/>
        </authorList>
    </citation>
    <scope>NUCLEOTIDE SEQUENCE [LARGE SCALE GENOMIC DNA]</scope>
</reference>
<protein>
    <submittedName>
        <fullName evidence="1">Uncharacterized protein</fullName>
    </submittedName>
</protein>
<accession>A0A4Y2DQA6</accession>
<gene>
    <name evidence="1" type="ORF">AVEN_151737_1</name>
</gene>
<sequence length="132" mass="15752">MITERAEVVFPRFSHILPNKGVVPHLCRKIENIQQRSENEEYLELYYLFRPRRRAIIYDKITVRRKGINMWRTVLRHLTLIYISRYPPPNIRNSFCLVVKMFGSGPKGLWLYSASIVVTRGQRTRNNNFQSL</sequence>
<keyword evidence="2" id="KW-1185">Reference proteome</keyword>
<proteinExistence type="predicted"/>
<organism evidence="1 2">
    <name type="scientific">Araneus ventricosus</name>
    <name type="common">Orbweaver spider</name>
    <name type="synonym">Epeira ventricosa</name>
    <dbReference type="NCBI Taxonomy" id="182803"/>
    <lineage>
        <taxon>Eukaryota</taxon>
        <taxon>Metazoa</taxon>
        <taxon>Ecdysozoa</taxon>
        <taxon>Arthropoda</taxon>
        <taxon>Chelicerata</taxon>
        <taxon>Arachnida</taxon>
        <taxon>Araneae</taxon>
        <taxon>Araneomorphae</taxon>
        <taxon>Entelegynae</taxon>
        <taxon>Araneoidea</taxon>
        <taxon>Araneidae</taxon>
        <taxon>Araneus</taxon>
    </lineage>
</organism>
<evidence type="ECO:0000313" key="2">
    <source>
        <dbReference type="Proteomes" id="UP000499080"/>
    </source>
</evidence>